<evidence type="ECO:0000313" key="3">
    <source>
        <dbReference type="Proteomes" id="UP000033769"/>
    </source>
</evidence>
<dbReference type="Gene3D" id="3.30.565.10">
    <property type="entry name" value="Histidine kinase-like ATPase, C-terminal domain"/>
    <property type="match status" value="1"/>
</dbReference>
<gene>
    <name evidence="2" type="ORF">OTSGILL_0944</name>
</gene>
<keyword evidence="2" id="KW-0418">Kinase</keyword>
<dbReference type="Proteomes" id="UP000033769">
    <property type="component" value="Unassembled WGS sequence"/>
</dbReference>
<comment type="caution">
    <text evidence="2">The sequence shown here is derived from an EMBL/GenBank/DDBJ whole genome shotgun (WGS) entry which is preliminary data.</text>
</comment>
<evidence type="ECO:0000259" key="1">
    <source>
        <dbReference type="PROSITE" id="PS50109"/>
    </source>
</evidence>
<sequence length="312" mass="35791">MKNKKKNIKKTKDISQDVWTIHIPPIPAKLVSAAKERNIYLCTENMNADNYIKMKIKLQQAEDYLEEAESMKQYCIDLIQKIKYMFDLATAKIRHLADDLLCGQNDFKEEEYKTTSLARILNCVANLQDCCNSIVYSLRDQIELQNVHLKKFSIQKLLKDTISSLKEIAEDREISLSYNVQDNINDIVIGDSCLLQTILSQLISGAIRVNKSCQVDVIVRLFTSPYRKVNEKDKILRFIVRDNGKGISQEKLQEINAKFTDLHPALEYPEILDSSLGFTNYIVNKLSGKLEIKSEANKFTAITCDIPVQLFN</sequence>
<dbReference type="InterPro" id="IPR036890">
    <property type="entry name" value="HATPase_C_sf"/>
</dbReference>
<evidence type="ECO:0000313" key="2">
    <source>
        <dbReference type="EMBL" id="KJV53146.1"/>
    </source>
</evidence>
<dbReference type="GO" id="GO:0016301">
    <property type="term" value="F:kinase activity"/>
    <property type="evidence" value="ECO:0007669"/>
    <property type="project" value="UniProtKB-KW"/>
</dbReference>
<dbReference type="PROSITE" id="PS50109">
    <property type="entry name" value="HIS_KIN"/>
    <property type="match status" value="1"/>
</dbReference>
<keyword evidence="2" id="KW-0808">Transferase</keyword>
<dbReference type="EMBL" id="LANO01000011">
    <property type="protein sequence ID" value="KJV53146.1"/>
    <property type="molecule type" value="Genomic_DNA"/>
</dbReference>
<name>A0A0F3MBY3_ORITS</name>
<dbReference type="SUPFAM" id="SSF55874">
    <property type="entry name" value="ATPase domain of HSP90 chaperone/DNA topoisomerase II/histidine kinase"/>
    <property type="match status" value="1"/>
</dbReference>
<dbReference type="InterPro" id="IPR005467">
    <property type="entry name" value="His_kinase_dom"/>
</dbReference>
<dbReference type="PANTHER" id="PTHR45530:SF3">
    <property type="entry name" value="TWO-COMPONENT SYSTEM NARL FAMILY SENSOR HISTIDINE KINASE BARA"/>
    <property type="match status" value="1"/>
</dbReference>
<proteinExistence type="predicted"/>
<dbReference type="PANTHER" id="PTHR45530">
    <property type="entry name" value="SENSORY TRANSDUCTION HISTIDINE KINASE"/>
    <property type="match status" value="1"/>
</dbReference>
<protein>
    <submittedName>
        <fullName evidence="2">Histidine kinase-, DNA gyrase B-, and HSP90-like ATPase family protein</fullName>
    </submittedName>
</protein>
<dbReference type="Pfam" id="PF02518">
    <property type="entry name" value="HATPase_c"/>
    <property type="match status" value="1"/>
</dbReference>
<dbReference type="InterPro" id="IPR003594">
    <property type="entry name" value="HATPase_dom"/>
</dbReference>
<reference evidence="2 3" key="1">
    <citation type="submission" date="2015-02" db="EMBL/GenBank/DDBJ databases">
        <title>Genome Sequencing of Rickettsiales.</title>
        <authorList>
            <person name="Daugherty S.C."/>
            <person name="Su Q."/>
            <person name="Abolude K."/>
            <person name="Beier-Sexton M."/>
            <person name="Carlyon J.A."/>
            <person name="Carter R."/>
            <person name="Day N.P."/>
            <person name="Dumler S.J."/>
            <person name="Dyachenko V."/>
            <person name="Godinez A."/>
            <person name="Kurtti T.J."/>
            <person name="Lichay M."/>
            <person name="Mullins K.E."/>
            <person name="Ott S."/>
            <person name="Pappas-Brown V."/>
            <person name="Paris D.H."/>
            <person name="Patel P."/>
            <person name="Richards A.L."/>
            <person name="Sadzewicz L."/>
            <person name="Sears K."/>
            <person name="Seidman D."/>
            <person name="Sengamalay N."/>
            <person name="Stenos J."/>
            <person name="Tallon L.J."/>
            <person name="Vincent G."/>
            <person name="Fraser C.M."/>
            <person name="Munderloh U."/>
            <person name="Dunning-Hotopp J.C."/>
        </authorList>
    </citation>
    <scope>NUCLEOTIDE SEQUENCE [LARGE SCALE GENOMIC DNA]</scope>
    <source>
        <strain evidence="2 3">Gilliam</strain>
    </source>
</reference>
<dbReference type="PATRIC" id="fig|1359184.3.peg.187"/>
<dbReference type="AlphaFoldDB" id="A0A0F3MBY3"/>
<feature type="domain" description="Histidine kinase" evidence="1">
    <location>
        <begin position="138"/>
        <end position="310"/>
    </location>
</feature>
<organism evidence="2 3">
    <name type="scientific">Orientia tsutsugamushi str. Gilliam</name>
    <dbReference type="NCBI Taxonomy" id="1359184"/>
    <lineage>
        <taxon>Bacteria</taxon>
        <taxon>Pseudomonadati</taxon>
        <taxon>Pseudomonadota</taxon>
        <taxon>Alphaproteobacteria</taxon>
        <taxon>Rickettsiales</taxon>
        <taxon>Rickettsiaceae</taxon>
        <taxon>Rickettsieae</taxon>
        <taxon>Orientia</taxon>
    </lineage>
</organism>
<accession>A0A0F3MBY3</accession>